<feature type="domain" description="HTH lysR-type" evidence="5">
    <location>
        <begin position="4"/>
        <end position="61"/>
    </location>
</feature>
<dbReference type="FunFam" id="1.10.10.10:FF:000001">
    <property type="entry name" value="LysR family transcriptional regulator"/>
    <property type="match status" value="1"/>
</dbReference>
<comment type="caution">
    <text evidence="6">The sequence shown here is derived from an EMBL/GenBank/DDBJ whole genome shotgun (WGS) entry which is preliminary data.</text>
</comment>
<dbReference type="Gene3D" id="3.40.190.290">
    <property type="match status" value="1"/>
</dbReference>
<organism evidence="6 7">
    <name type="scientific">Cystobacter ferrugineus</name>
    <dbReference type="NCBI Taxonomy" id="83449"/>
    <lineage>
        <taxon>Bacteria</taxon>
        <taxon>Pseudomonadati</taxon>
        <taxon>Myxococcota</taxon>
        <taxon>Myxococcia</taxon>
        <taxon>Myxococcales</taxon>
        <taxon>Cystobacterineae</taxon>
        <taxon>Archangiaceae</taxon>
        <taxon>Cystobacter</taxon>
    </lineage>
</organism>
<dbReference type="SUPFAM" id="SSF53850">
    <property type="entry name" value="Periplasmic binding protein-like II"/>
    <property type="match status" value="1"/>
</dbReference>
<evidence type="ECO:0000313" key="6">
    <source>
        <dbReference type="EMBL" id="OJH42693.1"/>
    </source>
</evidence>
<reference evidence="7" key="1">
    <citation type="submission" date="2016-11" db="EMBL/GenBank/DDBJ databases">
        <authorList>
            <person name="Shukria A."/>
            <person name="Stevens D.C."/>
        </authorList>
    </citation>
    <scope>NUCLEOTIDE SEQUENCE [LARGE SCALE GENOMIC DNA]</scope>
    <source>
        <strain evidence="7">Cbfe23</strain>
    </source>
</reference>
<evidence type="ECO:0000256" key="2">
    <source>
        <dbReference type="ARBA" id="ARBA00023015"/>
    </source>
</evidence>
<keyword evidence="3" id="KW-0238">DNA-binding</keyword>
<dbReference type="PANTHER" id="PTHR30537">
    <property type="entry name" value="HTH-TYPE TRANSCRIPTIONAL REGULATOR"/>
    <property type="match status" value="1"/>
</dbReference>
<dbReference type="GO" id="GO:0003700">
    <property type="term" value="F:DNA-binding transcription factor activity"/>
    <property type="evidence" value="ECO:0007669"/>
    <property type="project" value="InterPro"/>
</dbReference>
<dbReference type="AlphaFoldDB" id="A0A1L9BKC5"/>
<reference evidence="6 7" key="2">
    <citation type="submission" date="2016-12" db="EMBL/GenBank/DDBJ databases">
        <title>Draft Genome Sequence of Cystobacter ferrugineus Strain Cbfe23.</title>
        <authorList>
            <person name="Akbar S."/>
            <person name="Dowd S.E."/>
            <person name="Stevens D.C."/>
        </authorList>
    </citation>
    <scope>NUCLEOTIDE SEQUENCE [LARGE SCALE GENOMIC DNA]</scope>
    <source>
        <strain evidence="6 7">Cbfe23</strain>
    </source>
</reference>
<keyword evidence="7" id="KW-1185">Reference proteome</keyword>
<dbReference type="PANTHER" id="PTHR30537:SF68">
    <property type="entry name" value="TRANSCRIPTIONAL REGULATOR-RELATED"/>
    <property type="match status" value="1"/>
</dbReference>
<evidence type="ECO:0000313" key="7">
    <source>
        <dbReference type="Proteomes" id="UP000182229"/>
    </source>
</evidence>
<protein>
    <recommendedName>
        <fullName evidence="5">HTH lysR-type domain-containing protein</fullName>
    </recommendedName>
</protein>
<dbReference type="Pfam" id="PF03466">
    <property type="entry name" value="LysR_substrate"/>
    <property type="match status" value="1"/>
</dbReference>
<proteinExistence type="inferred from homology"/>
<dbReference type="RefSeq" id="WP_071896791.1">
    <property type="nucleotide sequence ID" value="NZ_MPIN01000001.1"/>
</dbReference>
<comment type="similarity">
    <text evidence="1">Belongs to the LysR transcriptional regulatory family.</text>
</comment>
<evidence type="ECO:0000256" key="1">
    <source>
        <dbReference type="ARBA" id="ARBA00009437"/>
    </source>
</evidence>
<evidence type="ECO:0000259" key="5">
    <source>
        <dbReference type="PROSITE" id="PS50931"/>
    </source>
</evidence>
<sequence length="300" mass="33407">MKQLDLNATRVFVQVVESGSFRQAALALGMPKSTVNRKVAELEQRLGTSLLVRTTRRIGLTETGRSYLRHAQIALSALHDAERSIAEEQSAPRGLLSITASVNAGLVLLPGMFNEFLRRYPDIRLSVELTDQKVDLIQRNLDVAVRIGTLPDSSLVSVRLGQSNLRLFASPKYLKARGEPRVPEDLLHHDCLVYGGQTVLDWTFQGARGVFTVEVPQRLFLNNFVMLRLAALAGLGIVRMPSFMGDEAVQNGQLRRLLDDYVGPPFSINLIYPPTRLRAPKVRAFIEFMKAQTSDPGWIS</sequence>
<dbReference type="SUPFAM" id="SSF46785">
    <property type="entry name" value="Winged helix' DNA-binding domain"/>
    <property type="match status" value="1"/>
</dbReference>
<dbReference type="Pfam" id="PF00126">
    <property type="entry name" value="HTH_1"/>
    <property type="match status" value="1"/>
</dbReference>
<dbReference type="GO" id="GO:0006351">
    <property type="term" value="P:DNA-templated transcription"/>
    <property type="evidence" value="ECO:0007669"/>
    <property type="project" value="TreeGrafter"/>
</dbReference>
<evidence type="ECO:0000256" key="3">
    <source>
        <dbReference type="ARBA" id="ARBA00023125"/>
    </source>
</evidence>
<dbReference type="GO" id="GO:0043565">
    <property type="term" value="F:sequence-specific DNA binding"/>
    <property type="evidence" value="ECO:0007669"/>
    <property type="project" value="TreeGrafter"/>
</dbReference>
<accession>A0A1L9BKC5</accession>
<dbReference type="InterPro" id="IPR058163">
    <property type="entry name" value="LysR-type_TF_proteobact-type"/>
</dbReference>
<dbReference type="EMBL" id="MPIN01000001">
    <property type="protein sequence ID" value="OJH42693.1"/>
    <property type="molecule type" value="Genomic_DNA"/>
</dbReference>
<dbReference type="STRING" id="83449.BON30_05800"/>
<dbReference type="Proteomes" id="UP000182229">
    <property type="component" value="Unassembled WGS sequence"/>
</dbReference>
<dbReference type="InterPro" id="IPR036390">
    <property type="entry name" value="WH_DNA-bd_sf"/>
</dbReference>
<keyword evidence="4" id="KW-0804">Transcription</keyword>
<keyword evidence="2" id="KW-0805">Transcription regulation</keyword>
<name>A0A1L9BKC5_9BACT</name>
<dbReference type="InterPro" id="IPR036388">
    <property type="entry name" value="WH-like_DNA-bd_sf"/>
</dbReference>
<evidence type="ECO:0000256" key="4">
    <source>
        <dbReference type="ARBA" id="ARBA00023163"/>
    </source>
</evidence>
<gene>
    <name evidence="6" type="ORF">BON30_05800</name>
</gene>
<dbReference type="Gene3D" id="1.10.10.10">
    <property type="entry name" value="Winged helix-like DNA-binding domain superfamily/Winged helix DNA-binding domain"/>
    <property type="match status" value="1"/>
</dbReference>
<dbReference type="PROSITE" id="PS50931">
    <property type="entry name" value="HTH_LYSR"/>
    <property type="match status" value="1"/>
</dbReference>
<dbReference type="CDD" id="cd08422">
    <property type="entry name" value="PBP2_CrgA_like"/>
    <property type="match status" value="1"/>
</dbReference>
<dbReference type="InterPro" id="IPR000847">
    <property type="entry name" value="LysR_HTH_N"/>
</dbReference>
<dbReference type="InterPro" id="IPR005119">
    <property type="entry name" value="LysR_subst-bd"/>
</dbReference>